<dbReference type="InterPro" id="IPR042115">
    <property type="entry name" value="PriA_3primeBD_sf"/>
</dbReference>
<feature type="binding site" evidence="8">
    <location>
        <position position="392"/>
    </location>
    <ligand>
        <name>Zn(2+)</name>
        <dbReference type="ChEBI" id="CHEBI:29105"/>
        <label>1</label>
    </ligand>
</feature>
<feature type="binding site" evidence="8">
    <location>
        <position position="404"/>
    </location>
    <ligand>
        <name>Zn(2+)</name>
        <dbReference type="ChEBI" id="CHEBI:29105"/>
        <label>2</label>
    </ligand>
</feature>
<dbReference type="PANTHER" id="PTHR30580:SF0">
    <property type="entry name" value="PRIMOSOMAL PROTEIN N"/>
    <property type="match status" value="1"/>
</dbReference>
<dbReference type="Gene3D" id="3.40.50.300">
    <property type="entry name" value="P-loop containing nucleotide triphosphate hydrolases"/>
    <property type="match status" value="1"/>
</dbReference>
<protein>
    <recommendedName>
        <fullName evidence="8">Probable replication restart protein PriA</fullName>
    </recommendedName>
    <alternativeName>
        <fullName evidence="8">Putative ATP-dependent DNA helicase PriA</fullName>
    </alternativeName>
</protein>
<feature type="binding site" evidence="8">
    <location>
        <position position="395"/>
    </location>
    <ligand>
        <name>Zn(2+)</name>
        <dbReference type="ChEBI" id="CHEBI:29105"/>
        <label>1</label>
    </ligand>
</feature>
<evidence type="ECO:0000259" key="10">
    <source>
        <dbReference type="Pfam" id="PF17764"/>
    </source>
</evidence>
<feature type="binding site" evidence="8">
    <location>
        <position position="423"/>
    </location>
    <ligand>
        <name>Zn(2+)</name>
        <dbReference type="ChEBI" id="CHEBI:29105"/>
        <label>2</label>
    </ligand>
</feature>
<comment type="caution">
    <text evidence="11">The sequence shown here is derived from an EMBL/GenBank/DDBJ whole genome shotgun (WGS) entry which is preliminary data.</text>
</comment>
<evidence type="ECO:0000256" key="5">
    <source>
        <dbReference type="ARBA" id="ARBA00022833"/>
    </source>
</evidence>
<dbReference type="HAMAP" id="MF_00983">
    <property type="entry name" value="PriA"/>
    <property type="match status" value="1"/>
</dbReference>
<comment type="cofactor">
    <cofactor evidence="8">
        <name>Zn(2+)</name>
        <dbReference type="ChEBI" id="CHEBI:29105"/>
    </cofactor>
    <text evidence="8">Binds 2 zinc ions per subunit.</text>
</comment>
<dbReference type="RefSeq" id="WP_026418860.1">
    <property type="nucleotide sequence ID" value="NZ_AUBJ02000001.1"/>
</dbReference>
<dbReference type="Gene3D" id="3.40.1440.60">
    <property type="entry name" value="PriA, 3(prime) DNA-binding domain"/>
    <property type="match status" value="1"/>
</dbReference>
<dbReference type="InterPro" id="IPR027417">
    <property type="entry name" value="P-loop_NTPase"/>
</dbReference>
<feature type="binding site" evidence="8">
    <location>
        <position position="401"/>
    </location>
    <ligand>
        <name>Zn(2+)</name>
        <dbReference type="ChEBI" id="CHEBI:29105"/>
        <label>2</label>
    </ligand>
</feature>
<sequence length="679" mass="72201">MAGRDPGRRGERRPAERLPIARVCVDLSNPHLNHAFDYLVPADLDEDAAPGVRVRVRFAGQHLDGFLLERVERSEVPPARLVWLERVVSPEPVFDREMAELTRTLADRYAGSHYDLLRLAVPPRHARVEREPVGEPAPDPAPPPGEAWDRYPLGGAFLEAVRGGRPARAVWQAMPGEDWPARLAELAAAAASTGRGALLVVPDYRDLRRVGQACASLMGPDVVATLSADLGPAKRYRQWLRVSRGQARVVVGTRAAALAPVRDPGLVAIWDDGDEEHAFPRVPYPHVREILTTRARVAGSSLLVGAFTRSVEAQLFVESGWAREIAPTREQVRVAAPRVDAAGDETQLARDPAARSARLPGIAFEAARAALSSGAPVLVQVPRRGYVPALACASCRAPARCRRCAGPLALPAGDDGTPLPPACRWCGSPEAGFRCVQCGSRRLRATVVGARRTAEELGRAFPGAVVRTSGGEEVLHDVPAGPALVVCTPGAEPVVPGGYGAALLLDGWALLGRPNLRAAEEALRRWFTAAALVRPAGEGGRVVVVADPGLSPVRALVRWAPAWHASRELAERRELGFPPTVRMCALDGGPAALAEMLDTLTLPPTAEVLGPVPVEPRGAPGPGAGGGDDAGGPRERVLLRVPVEHGRELVAAVAAATAVRSARKDTEVVRVRVDPPDPL</sequence>
<feature type="compositionally biased region" description="Gly residues" evidence="9">
    <location>
        <begin position="620"/>
        <end position="630"/>
    </location>
</feature>
<keyword evidence="4 8" id="KW-0547">Nucleotide-binding</keyword>
<dbReference type="GO" id="GO:0004386">
    <property type="term" value="F:helicase activity"/>
    <property type="evidence" value="ECO:0007669"/>
    <property type="project" value="UniProtKB-KW"/>
</dbReference>
<comment type="function">
    <text evidence="8">Initiates the restart of stalled replication forks, which reloads the replicative helicase on sites other than the origin of replication. Recognizes and binds to abandoned replication forks and remodels them to uncover a helicase loading site. Promotes assembly of the primosome at these replication forks.</text>
</comment>
<keyword evidence="6 8" id="KW-0067">ATP-binding</keyword>
<keyword evidence="5 8" id="KW-0862">Zinc</keyword>
<feature type="region of interest" description="Disordered" evidence="9">
    <location>
        <begin position="611"/>
        <end position="634"/>
    </location>
</feature>
<comment type="caution">
    <text evidence="8">As this protein does not have any detectable helicase domains, it probably does not have helicase activity.</text>
</comment>
<keyword evidence="11" id="KW-0347">Helicase</keyword>
<evidence type="ECO:0000256" key="6">
    <source>
        <dbReference type="ARBA" id="ARBA00022840"/>
    </source>
</evidence>
<dbReference type="InterPro" id="IPR041222">
    <property type="entry name" value="PriA_3primeBD"/>
</dbReference>
<evidence type="ECO:0000256" key="8">
    <source>
        <dbReference type="HAMAP-Rule" id="MF_00983"/>
    </source>
</evidence>
<gene>
    <name evidence="8" type="primary">priA</name>
    <name evidence="11" type="ORF">G443_001696</name>
</gene>
<dbReference type="InterPro" id="IPR005259">
    <property type="entry name" value="PriA"/>
</dbReference>
<feature type="domain" description="Primosomal protein N' 3' DNA-binding" evidence="10">
    <location>
        <begin position="22"/>
        <end position="122"/>
    </location>
</feature>
<evidence type="ECO:0000256" key="7">
    <source>
        <dbReference type="ARBA" id="ARBA00023125"/>
    </source>
</evidence>
<dbReference type="Proteomes" id="UP000791080">
    <property type="component" value="Unassembled WGS sequence"/>
</dbReference>
<evidence type="ECO:0000256" key="1">
    <source>
        <dbReference type="ARBA" id="ARBA00022515"/>
    </source>
</evidence>
<keyword evidence="1 8" id="KW-0639">Primosome</keyword>
<dbReference type="Pfam" id="PF17764">
    <property type="entry name" value="PriA_3primeBD"/>
    <property type="match status" value="1"/>
</dbReference>
<dbReference type="PANTHER" id="PTHR30580">
    <property type="entry name" value="PRIMOSOMAL PROTEIN N"/>
    <property type="match status" value="1"/>
</dbReference>
<evidence type="ECO:0000256" key="9">
    <source>
        <dbReference type="SAM" id="MobiDB-lite"/>
    </source>
</evidence>
<keyword evidence="11" id="KW-0378">Hydrolase</keyword>
<keyword evidence="3 8" id="KW-0479">Metal-binding</keyword>
<evidence type="ECO:0000256" key="2">
    <source>
        <dbReference type="ARBA" id="ARBA00022705"/>
    </source>
</evidence>
<feature type="binding site" evidence="8">
    <location>
        <position position="426"/>
    </location>
    <ligand>
        <name>Zn(2+)</name>
        <dbReference type="ChEBI" id="CHEBI:29105"/>
        <label>2</label>
    </ligand>
</feature>
<accession>A0ABT1JGW6</accession>
<evidence type="ECO:0000256" key="4">
    <source>
        <dbReference type="ARBA" id="ARBA00022741"/>
    </source>
</evidence>
<evidence type="ECO:0000313" key="11">
    <source>
        <dbReference type="EMBL" id="MCP2331426.1"/>
    </source>
</evidence>
<evidence type="ECO:0000256" key="3">
    <source>
        <dbReference type="ARBA" id="ARBA00022723"/>
    </source>
</evidence>
<evidence type="ECO:0000313" key="12">
    <source>
        <dbReference type="Proteomes" id="UP000791080"/>
    </source>
</evidence>
<feature type="binding site" evidence="8">
    <location>
        <position position="435"/>
    </location>
    <ligand>
        <name>Zn(2+)</name>
        <dbReference type="ChEBI" id="CHEBI:29105"/>
        <label>1</label>
    </ligand>
</feature>
<comment type="subunit">
    <text evidence="8">Component of the replication restart primosome.</text>
</comment>
<keyword evidence="2 8" id="KW-0235">DNA replication</keyword>
<keyword evidence="12" id="KW-1185">Reference proteome</keyword>
<feature type="binding site" evidence="8">
    <location>
        <position position="438"/>
    </location>
    <ligand>
        <name>Zn(2+)</name>
        <dbReference type="ChEBI" id="CHEBI:29105"/>
        <label>1</label>
    </ligand>
</feature>
<name>A0ABT1JGW6_ACTCY</name>
<dbReference type="SUPFAM" id="SSF52540">
    <property type="entry name" value="P-loop containing nucleoside triphosphate hydrolases"/>
    <property type="match status" value="1"/>
</dbReference>
<reference evidence="11 12" key="1">
    <citation type="submission" date="2022-06" db="EMBL/GenBank/DDBJ databases">
        <title>Genomic Encyclopedia of Type Strains, Phase I: the one thousand microbial genomes (KMG-I) project.</title>
        <authorList>
            <person name="Kyrpides N."/>
        </authorList>
    </citation>
    <scope>NUCLEOTIDE SEQUENCE [LARGE SCALE GENOMIC DNA]</scope>
    <source>
        <strain evidence="11 12">DSM 43889</strain>
    </source>
</reference>
<keyword evidence="7 8" id="KW-0238">DNA-binding</keyword>
<comment type="similarity">
    <text evidence="8">Belongs to the helicase family. PriA subfamily.</text>
</comment>
<proteinExistence type="inferred from homology"/>
<organism evidence="11 12">
    <name type="scientific">Actinoalloteichus caeruleus DSM 43889</name>
    <dbReference type="NCBI Taxonomy" id="1120930"/>
    <lineage>
        <taxon>Bacteria</taxon>
        <taxon>Bacillati</taxon>
        <taxon>Actinomycetota</taxon>
        <taxon>Actinomycetes</taxon>
        <taxon>Pseudonocardiales</taxon>
        <taxon>Pseudonocardiaceae</taxon>
        <taxon>Actinoalloteichus</taxon>
        <taxon>Actinoalloteichus cyanogriseus</taxon>
    </lineage>
</organism>
<dbReference type="EMBL" id="AUBJ02000001">
    <property type="protein sequence ID" value="MCP2331426.1"/>
    <property type="molecule type" value="Genomic_DNA"/>
</dbReference>